<name>A0A9P8MNW7_9HYPO</name>
<accession>A0A9P8MNW7</accession>
<proteinExistence type="predicted"/>
<dbReference type="SUPFAM" id="SSF51197">
    <property type="entry name" value="Clavaminate synthase-like"/>
    <property type="match status" value="1"/>
</dbReference>
<reference evidence="2" key="1">
    <citation type="submission" date="2021-09" db="EMBL/GenBank/DDBJ databases">
        <title>A high-quality genome of the endoparasitic fungus Hirsutella rhossiliensis with a comparison of Hirsutella genomes reveals transposable elements contributing to genome size variation.</title>
        <authorList>
            <person name="Lin R."/>
            <person name="Jiao Y."/>
            <person name="Sun X."/>
            <person name="Ling J."/>
            <person name="Xie B."/>
            <person name="Cheng X."/>
        </authorList>
    </citation>
    <scope>NUCLEOTIDE SEQUENCE</scope>
    <source>
        <strain evidence="2">HR02</strain>
    </source>
</reference>
<dbReference type="InterPro" id="IPR037151">
    <property type="entry name" value="AlkB-like_sf"/>
</dbReference>
<dbReference type="Gene3D" id="2.60.120.590">
    <property type="entry name" value="Alpha-ketoglutarate-dependent dioxygenase AlkB-like"/>
    <property type="match status" value="1"/>
</dbReference>
<evidence type="ECO:0000313" key="3">
    <source>
        <dbReference type="Proteomes" id="UP000824596"/>
    </source>
</evidence>
<dbReference type="RefSeq" id="XP_044716083.1">
    <property type="nucleotide sequence ID" value="XM_044868728.1"/>
</dbReference>
<evidence type="ECO:0000313" key="2">
    <source>
        <dbReference type="EMBL" id="KAH0958570.1"/>
    </source>
</evidence>
<organism evidence="2 3">
    <name type="scientific">Hirsutella rhossiliensis</name>
    <dbReference type="NCBI Taxonomy" id="111463"/>
    <lineage>
        <taxon>Eukaryota</taxon>
        <taxon>Fungi</taxon>
        <taxon>Dikarya</taxon>
        <taxon>Ascomycota</taxon>
        <taxon>Pezizomycotina</taxon>
        <taxon>Sordariomycetes</taxon>
        <taxon>Hypocreomycetidae</taxon>
        <taxon>Hypocreales</taxon>
        <taxon>Ophiocordycipitaceae</taxon>
        <taxon>Hirsutella</taxon>
    </lineage>
</organism>
<dbReference type="EMBL" id="JAIZPD010000015">
    <property type="protein sequence ID" value="KAH0958570.1"/>
    <property type="molecule type" value="Genomic_DNA"/>
</dbReference>
<comment type="caution">
    <text evidence="2">The sequence shown here is derived from an EMBL/GenBank/DDBJ whole genome shotgun (WGS) entry which is preliminary data.</text>
</comment>
<keyword evidence="3" id="KW-1185">Reference proteome</keyword>
<feature type="region of interest" description="Disordered" evidence="1">
    <location>
        <begin position="91"/>
        <end position="165"/>
    </location>
</feature>
<protein>
    <submittedName>
        <fullName evidence="2">Uncharacterized protein</fullName>
    </submittedName>
</protein>
<feature type="region of interest" description="Disordered" evidence="1">
    <location>
        <begin position="35"/>
        <end position="71"/>
    </location>
</feature>
<dbReference type="GeneID" id="68359386"/>
<sequence>MTLNLAELDAHEQPSDDMGAEWKRIFRLEPDIGPVIDDPHLPPQRAAFENVSDFELPKESGCASGDDSDSKYEHEVAFDAHVNQLVQDAVDSDDETGRHSPAARKVQQGYRASQGIDPDSTEEDNPRDGIAEDGEVDDGEAEDDKAEGGEIHLGSTNGPRPRQPQPRLRRLFMIAPSHTSAIPATDNDDDDKSHLLLRLRSSDAIYMTNEARYAWHGVLKVLKGTCSAHLQAWPARAALPSGKAGCRTSG</sequence>
<dbReference type="AlphaFoldDB" id="A0A9P8MNW7"/>
<gene>
    <name evidence="2" type="ORF">HRG_10257</name>
</gene>
<dbReference type="Proteomes" id="UP000824596">
    <property type="component" value="Unassembled WGS sequence"/>
</dbReference>
<dbReference type="OrthoDB" id="6614653at2759"/>
<evidence type="ECO:0000256" key="1">
    <source>
        <dbReference type="SAM" id="MobiDB-lite"/>
    </source>
</evidence>
<feature type="compositionally biased region" description="Acidic residues" evidence="1">
    <location>
        <begin position="131"/>
        <end position="145"/>
    </location>
</feature>